<feature type="compositionally biased region" description="Basic and acidic residues" evidence="1">
    <location>
        <begin position="343"/>
        <end position="366"/>
    </location>
</feature>
<evidence type="ECO:0000313" key="4">
    <source>
        <dbReference type="EMBL" id="KAJ8750714.1"/>
    </source>
</evidence>
<dbReference type="AlphaFoldDB" id="A0AAV8SEY5"/>
<evidence type="ECO:0000259" key="3">
    <source>
        <dbReference type="Pfam" id="PF14392"/>
    </source>
</evidence>
<dbReference type="EMBL" id="JAIWQS010000011">
    <property type="protein sequence ID" value="KAJ8750714.1"/>
    <property type="molecule type" value="Genomic_DNA"/>
</dbReference>
<dbReference type="PANTHER" id="PTHR31286">
    <property type="entry name" value="GLYCINE-RICH CELL WALL STRUCTURAL PROTEIN 1.8-LIKE"/>
    <property type="match status" value="1"/>
</dbReference>
<protein>
    <submittedName>
        <fullName evidence="4">Uncharacterized protein</fullName>
    </submittedName>
</protein>
<gene>
    <name evidence="4" type="ORF">K2173_015895</name>
</gene>
<feature type="domain" description="DUF4283" evidence="2">
    <location>
        <begin position="35"/>
        <end position="111"/>
    </location>
</feature>
<feature type="domain" description="Zinc knuckle CX2CX4HX4C" evidence="3">
    <location>
        <begin position="177"/>
        <end position="225"/>
    </location>
</feature>
<name>A0AAV8SEY5_9ROSI</name>
<dbReference type="Pfam" id="PF14392">
    <property type="entry name" value="zf-CCHC_4"/>
    <property type="match status" value="1"/>
</dbReference>
<proteinExistence type="predicted"/>
<accession>A0AAV8SEY5</accession>
<evidence type="ECO:0000259" key="2">
    <source>
        <dbReference type="Pfam" id="PF14111"/>
    </source>
</evidence>
<feature type="compositionally biased region" description="Polar residues" evidence="1">
    <location>
        <begin position="320"/>
        <end position="329"/>
    </location>
</feature>
<sequence>MAEDNISVDMSHLSMDDEMVNEIVFGEEEIQGESQSCQLCLVGRFLTEKVINFMALKQTLASLWRPSLGMSVQQIEDENLYVFRFYHVVDMDRVMNMSPWTFNGQVLLLEKIGEYKHPSLVPLFHVYMWLQVHNLRDGYWFERVAERIGNEVGEYVEVDSASFRNQVKTFMRLRVKFDVRKPLSNGMYLRRKGDQGFFANFQFEKLPNFCFLCGLMDHRERFCPKLVESNGTPIERKFGPELRVDPRRKVRNIGARWLRDTPPTVEEIVAVMRSTNLGNPNVSPESQEDISSSNHNLNGRKGGDFGGDKGIPNAEGESSDMANGTNNGKAQEFVFTDPKRRRMGQDKDTSQPMEHDNSIDKSEPPKNEPAVELVNQSRR</sequence>
<dbReference type="PANTHER" id="PTHR31286:SF153">
    <property type="entry name" value="DUF4283 DOMAIN PROTEIN"/>
    <property type="match status" value="1"/>
</dbReference>
<feature type="compositionally biased region" description="Polar residues" evidence="1">
    <location>
        <begin position="276"/>
        <end position="297"/>
    </location>
</feature>
<evidence type="ECO:0000313" key="5">
    <source>
        <dbReference type="Proteomes" id="UP001159364"/>
    </source>
</evidence>
<dbReference type="InterPro" id="IPR025836">
    <property type="entry name" value="Zn_knuckle_CX2CX4HX4C"/>
</dbReference>
<organism evidence="4 5">
    <name type="scientific">Erythroxylum novogranatense</name>
    <dbReference type="NCBI Taxonomy" id="1862640"/>
    <lineage>
        <taxon>Eukaryota</taxon>
        <taxon>Viridiplantae</taxon>
        <taxon>Streptophyta</taxon>
        <taxon>Embryophyta</taxon>
        <taxon>Tracheophyta</taxon>
        <taxon>Spermatophyta</taxon>
        <taxon>Magnoliopsida</taxon>
        <taxon>eudicotyledons</taxon>
        <taxon>Gunneridae</taxon>
        <taxon>Pentapetalae</taxon>
        <taxon>rosids</taxon>
        <taxon>fabids</taxon>
        <taxon>Malpighiales</taxon>
        <taxon>Erythroxylaceae</taxon>
        <taxon>Erythroxylum</taxon>
    </lineage>
</organism>
<feature type="region of interest" description="Disordered" evidence="1">
    <location>
        <begin position="276"/>
        <end position="379"/>
    </location>
</feature>
<evidence type="ECO:0000256" key="1">
    <source>
        <dbReference type="SAM" id="MobiDB-lite"/>
    </source>
</evidence>
<reference evidence="4 5" key="1">
    <citation type="submission" date="2021-09" db="EMBL/GenBank/DDBJ databases">
        <title>Genomic insights and catalytic innovation underlie evolution of tropane alkaloids biosynthesis.</title>
        <authorList>
            <person name="Wang Y.-J."/>
            <person name="Tian T."/>
            <person name="Huang J.-P."/>
            <person name="Huang S.-X."/>
        </authorList>
    </citation>
    <scope>NUCLEOTIDE SEQUENCE [LARGE SCALE GENOMIC DNA]</scope>
    <source>
        <strain evidence="4">KIB-2018</strain>
        <tissue evidence="4">Leaf</tissue>
    </source>
</reference>
<dbReference type="Proteomes" id="UP001159364">
    <property type="component" value="Linkage Group LG11"/>
</dbReference>
<keyword evidence="5" id="KW-1185">Reference proteome</keyword>
<dbReference type="Pfam" id="PF14111">
    <property type="entry name" value="DUF4283"/>
    <property type="match status" value="1"/>
</dbReference>
<dbReference type="InterPro" id="IPR040256">
    <property type="entry name" value="At4g02000-like"/>
</dbReference>
<comment type="caution">
    <text evidence="4">The sequence shown here is derived from an EMBL/GenBank/DDBJ whole genome shotgun (WGS) entry which is preliminary data.</text>
</comment>
<dbReference type="InterPro" id="IPR025558">
    <property type="entry name" value="DUF4283"/>
</dbReference>